<accession>A0AAU6VML1</accession>
<gene>
    <name evidence="1" type="ORF">MRM63_15585</name>
</gene>
<evidence type="ECO:0000313" key="1">
    <source>
        <dbReference type="EMBL" id="XAG86529.1"/>
    </source>
</evidence>
<dbReference type="AlphaFoldDB" id="A0AAU6VML1"/>
<name>A0AAU6VML1_UNCXX</name>
<organism evidence="1">
    <name type="scientific">bacterium 19MO03SA05</name>
    <dbReference type="NCBI Taxonomy" id="2920620"/>
    <lineage>
        <taxon>Bacteria</taxon>
    </lineage>
</organism>
<dbReference type="EMBL" id="CP095351">
    <property type="protein sequence ID" value="XAG86529.1"/>
    <property type="molecule type" value="Genomic_DNA"/>
</dbReference>
<proteinExistence type="predicted"/>
<protein>
    <submittedName>
        <fullName evidence="1">Uncharacterized protein</fullName>
    </submittedName>
</protein>
<sequence length="107" mass="12583">MAFLSHSAPTQHDNDEWQAEKALWGIESLEDEKPEQIKLWEENLSVVEWWLSIPSFLKWNFNKCVGMDVIAVKADAEMAQRDIDPDDYHKLKVIARTVTEELNRREQ</sequence>
<reference evidence="1" key="1">
    <citation type="submission" date="2022-03" db="EMBL/GenBank/DDBJ databases">
        <title>Sea Food Isolates.</title>
        <authorList>
            <person name="Li c."/>
        </authorList>
    </citation>
    <scope>NUCLEOTIDE SEQUENCE</scope>
    <source>
        <strain evidence="1">19MO03SA05</strain>
    </source>
</reference>